<feature type="region of interest" description="Disordered" evidence="1">
    <location>
        <begin position="1"/>
        <end position="105"/>
    </location>
</feature>
<evidence type="ECO:0000256" key="1">
    <source>
        <dbReference type="SAM" id="MobiDB-lite"/>
    </source>
</evidence>
<feature type="compositionally biased region" description="Basic and acidic residues" evidence="1">
    <location>
        <begin position="33"/>
        <end position="45"/>
    </location>
</feature>
<dbReference type="AlphaFoldDB" id="A0A6J4RG72"/>
<feature type="compositionally biased region" description="Basic and acidic residues" evidence="1">
    <location>
        <begin position="54"/>
        <end position="73"/>
    </location>
</feature>
<sequence>MSRRSPFDGGRIDEQRRRAGPVPALRLPATGRGETDLMETTREADSGYPEENPPEFKHEDAGPPEKSSVRESARANAKSEAGVSNDDGTATGDPRSAGAQPEHDR</sequence>
<gene>
    <name evidence="2" type="ORF">AVDCRST_MAG38-1436</name>
</gene>
<proteinExistence type="predicted"/>
<reference evidence="2" key="1">
    <citation type="submission" date="2020-02" db="EMBL/GenBank/DDBJ databases">
        <authorList>
            <person name="Meier V. D."/>
        </authorList>
    </citation>
    <scope>NUCLEOTIDE SEQUENCE</scope>
    <source>
        <strain evidence="2">AVDCRST_MAG38</strain>
    </source>
</reference>
<protein>
    <submittedName>
        <fullName evidence="2">Uncharacterized protein</fullName>
    </submittedName>
</protein>
<accession>A0A6J4RG72</accession>
<name>A0A6J4RG72_9ACTN</name>
<dbReference type="EMBL" id="CADCVJ010000108">
    <property type="protein sequence ID" value="CAA9472900.1"/>
    <property type="molecule type" value="Genomic_DNA"/>
</dbReference>
<evidence type="ECO:0000313" key="2">
    <source>
        <dbReference type="EMBL" id="CAA9472900.1"/>
    </source>
</evidence>
<organism evidence="2">
    <name type="scientific">uncultured Solirubrobacteraceae bacterium</name>
    <dbReference type="NCBI Taxonomy" id="1162706"/>
    <lineage>
        <taxon>Bacteria</taxon>
        <taxon>Bacillati</taxon>
        <taxon>Actinomycetota</taxon>
        <taxon>Thermoleophilia</taxon>
        <taxon>Solirubrobacterales</taxon>
        <taxon>Solirubrobacteraceae</taxon>
        <taxon>environmental samples</taxon>
    </lineage>
</organism>